<dbReference type="Proteomes" id="UP000229559">
    <property type="component" value="Unassembled WGS sequence"/>
</dbReference>
<sequence length="235" mass="26707">MSFLIFSFGLLLGSFLNCLVYRLNEAKNWRNFFFGRSYCPKCKRNLCWFDNIPLFSFLFLKGKCRWCHSPIPWRYPLVELATGILSVMVYLFSVGPVVNLIFNLIIVYALIVIFLSDLLYRTIPDQIVYPVIAIALLWLIINQQWLSILSGLGAALFFLFLVLLTRWQGMGLGDVKMAGLMGLILGFPSIIVALYLAFLTGALVGVILILMKRKKLRSEIAFGPFLVLSTLIALF</sequence>
<feature type="transmembrane region" description="Helical" evidence="7">
    <location>
        <begin position="100"/>
        <end position="120"/>
    </location>
</feature>
<feature type="transmembrane region" description="Helical" evidence="7">
    <location>
        <begin position="148"/>
        <end position="167"/>
    </location>
</feature>
<evidence type="ECO:0000256" key="5">
    <source>
        <dbReference type="ARBA" id="ARBA00022989"/>
    </source>
</evidence>
<evidence type="ECO:0000256" key="4">
    <source>
        <dbReference type="ARBA" id="ARBA00022692"/>
    </source>
</evidence>
<reference evidence="11" key="1">
    <citation type="submission" date="2017-09" db="EMBL/GenBank/DDBJ databases">
        <title>Depth-based differentiation of microbial function through sediment-hosted aquifers and enrichment of novel symbionts in the deep terrestrial subsurface.</title>
        <authorList>
            <person name="Probst A.J."/>
            <person name="Ladd B."/>
            <person name="Jarett J.K."/>
            <person name="Geller-Mcgrath D.E."/>
            <person name="Sieber C.M.K."/>
            <person name="Emerson J.B."/>
            <person name="Anantharaman K."/>
            <person name="Thomas B.C."/>
            <person name="Malmstrom R."/>
            <person name="Stieglmeier M."/>
            <person name="Klingl A."/>
            <person name="Woyke T."/>
            <person name="Ryan C.M."/>
            <person name="Banfield J.F."/>
        </authorList>
    </citation>
    <scope>NUCLEOTIDE SEQUENCE [LARGE SCALE GENOMIC DNA]</scope>
</reference>
<dbReference type="InterPro" id="IPR000045">
    <property type="entry name" value="Prepilin_IV_endopep_pep"/>
</dbReference>
<keyword evidence="5 7" id="KW-1133">Transmembrane helix</keyword>
<feature type="transmembrane region" description="Helical" evidence="7">
    <location>
        <begin position="126"/>
        <end position="141"/>
    </location>
</feature>
<evidence type="ECO:0000256" key="6">
    <source>
        <dbReference type="ARBA" id="ARBA00023136"/>
    </source>
</evidence>
<organism evidence="10 11">
    <name type="scientific">Candidatus Shapirobacteria bacterium CG07_land_8_20_14_0_80_39_12</name>
    <dbReference type="NCBI Taxonomy" id="1974480"/>
    <lineage>
        <taxon>Bacteria</taxon>
        <taxon>Candidatus Shapironibacteriota</taxon>
    </lineage>
</organism>
<name>A0A2M6YQA1_9BACT</name>
<feature type="non-terminal residue" evidence="10">
    <location>
        <position position="235"/>
    </location>
</feature>
<comment type="caution">
    <text evidence="10">The sequence shown here is derived from an EMBL/GenBank/DDBJ whole genome shotgun (WGS) entry which is preliminary data.</text>
</comment>
<feature type="domain" description="Prepilin peptidase A24 N-terminal" evidence="9">
    <location>
        <begin position="8"/>
        <end position="91"/>
    </location>
</feature>
<evidence type="ECO:0000259" key="8">
    <source>
        <dbReference type="Pfam" id="PF01478"/>
    </source>
</evidence>
<accession>A0A2M6YQA1</accession>
<comment type="subcellular location">
    <subcellularLocation>
        <location evidence="1">Cell membrane</location>
        <topology evidence="1">Multi-pass membrane protein</topology>
    </subcellularLocation>
</comment>
<proteinExistence type="inferred from homology"/>
<dbReference type="AlphaFoldDB" id="A0A2M6YQA1"/>
<feature type="domain" description="Prepilin type IV endopeptidase peptidase" evidence="8">
    <location>
        <begin position="104"/>
        <end position="206"/>
    </location>
</feature>
<dbReference type="GO" id="GO:0005886">
    <property type="term" value="C:plasma membrane"/>
    <property type="evidence" value="ECO:0007669"/>
    <property type="project" value="UniProtKB-SubCell"/>
</dbReference>
<dbReference type="InterPro" id="IPR050882">
    <property type="entry name" value="Prepilin_peptidase/N-MTase"/>
</dbReference>
<keyword evidence="4 7" id="KW-0812">Transmembrane</keyword>
<evidence type="ECO:0000256" key="2">
    <source>
        <dbReference type="ARBA" id="ARBA00005801"/>
    </source>
</evidence>
<dbReference type="InterPro" id="IPR010627">
    <property type="entry name" value="Prepilin_pept_A24_N"/>
</dbReference>
<evidence type="ECO:0000256" key="7">
    <source>
        <dbReference type="SAM" id="Phobius"/>
    </source>
</evidence>
<evidence type="ECO:0000256" key="3">
    <source>
        <dbReference type="ARBA" id="ARBA00022475"/>
    </source>
</evidence>
<dbReference type="Gene3D" id="1.20.120.1220">
    <property type="match status" value="1"/>
</dbReference>
<protein>
    <submittedName>
        <fullName evidence="10">Prepilin peptidase</fullName>
    </submittedName>
</protein>
<gene>
    <name evidence="10" type="ORF">COT04_00795</name>
</gene>
<keyword evidence="3" id="KW-1003">Cell membrane</keyword>
<evidence type="ECO:0000313" key="11">
    <source>
        <dbReference type="Proteomes" id="UP000229559"/>
    </source>
</evidence>
<evidence type="ECO:0000256" key="1">
    <source>
        <dbReference type="ARBA" id="ARBA00004651"/>
    </source>
</evidence>
<evidence type="ECO:0000259" key="9">
    <source>
        <dbReference type="Pfam" id="PF06750"/>
    </source>
</evidence>
<dbReference type="Pfam" id="PF01478">
    <property type="entry name" value="Peptidase_A24"/>
    <property type="match status" value="1"/>
</dbReference>
<evidence type="ECO:0000313" key="10">
    <source>
        <dbReference type="EMBL" id="PIU33293.1"/>
    </source>
</evidence>
<dbReference type="GO" id="GO:0006465">
    <property type="term" value="P:signal peptide processing"/>
    <property type="evidence" value="ECO:0007669"/>
    <property type="project" value="TreeGrafter"/>
</dbReference>
<dbReference type="PANTHER" id="PTHR30487:SF0">
    <property type="entry name" value="PREPILIN LEADER PEPTIDASE_N-METHYLTRANSFERASE-RELATED"/>
    <property type="match status" value="1"/>
</dbReference>
<dbReference type="PANTHER" id="PTHR30487">
    <property type="entry name" value="TYPE 4 PREPILIN-LIKE PROTEINS LEADER PEPTIDE-PROCESSING ENZYME"/>
    <property type="match status" value="1"/>
</dbReference>
<feature type="transmembrane region" description="Helical" evidence="7">
    <location>
        <begin position="187"/>
        <end position="210"/>
    </location>
</feature>
<keyword evidence="6 7" id="KW-0472">Membrane</keyword>
<dbReference type="GO" id="GO:0004190">
    <property type="term" value="F:aspartic-type endopeptidase activity"/>
    <property type="evidence" value="ECO:0007669"/>
    <property type="project" value="InterPro"/>
</dbReference>
<comment type="similarity">
    <text evidence="2">Belongs to the peptidase A24 family.</text>
</comment>
<dbReference type="Pfam" id="PF06750">
    <property type="entry name" value="A24_N_bact"/>
    <property type="match status" value="1"/>
</dbReference>
<dbReference type="EMBL" id="PEXA01000025">
    <property type="protein sequence ID" value="PIU33293.1"/>
    <property type="molecule type" value="Genomic_DNA"/>
</dbReference>